<feature type="region of interest" description="Disordered" evidence="1">
    <location>
        <begin position="81"/>
        <end position="102"/>
    </location>
</feature>
<evidence type="ECO:0000313" key="3">
    <source>
        <dbReference type="Proteomes" id="UP000250235"/>
    </source>
</evidence>
<dbReference type="AlphaFoldDB" id="A0A2Z6ZXD9"/>
<dbReference type="Proteomes" id="UP000250235">
    <property type="component" value="Unassembled WGS sequence"/>
</dbReference>
<proteinExistence type="predicted"/>
<accession>A0A2Z6ZXD9</accession>
<feature type="compositionally biased region" description="Low complexity" evidence="1">
    <location>
        <begin position="26"/>
        <end position="37"/>
    </location>
</feature>
<name>A0A2Z6ZXD9_9LAMI</name>
<gene>
    <name evidence="2" type="ORF">F511_47471</name>
</gene>
<evidence type="ECO:0000313" key="2">
    <source>
        <dbReference type="EMBL" id="KZT75503.1"/>
    </source>
</evidence>
<sequence length="102" mass="11623">MRLLTRLKTRSLRLSKRLLSLRGTTSGTLLRLTSRPPSNRRTRSSKSVPADHKGDRVLELLDTAKSHASLRTDYRIRLPNRYQNHCQNQSSLIQKNSNGPSS</sequence>
<evidence type="ECO:0000256" key="1">
    <source>
        <dbReference type="SAM" id="MobiDB-lite"/>
    </source>
</evidence>
<protein>
    <submittedName>
        <fullName evidence="2">Uncharacterized protein</fullName>
    </submittedName>
</protein>
<dbReference type="EMBL" id="KV234752">
    <property type="protein sequence ID" value="KZT75503.1"/>
    <property type="molecule type" value="Genomic_DNA"/>
</dbReference>
<keyword evidence="3" id="KW-1185">Reference proteome</keyword>
<reference evidence="2 3" key="1">
    <citation type="journal article" date="2015" name="Proc. Natl. Acad. Sci. U.S.A.">
        <title>The resurrection genome of Boea hygrometrica: A blueprint for survival of dehydration.</title>
        <authorList>
            <person name="Xiao L."/>
            <person name="Yang G."/>
            <person name="Zhang L."/>
            <person name="Yang X."/>
            <person name="Zhao S."/>
            <person name="Ji Z."/>
            <person name="Zhou Q."/>
            <person name="Hu M."/>
            <person name="Wang Y."/>
            <person name="Chen M."/>
            <person name="Xu Y."/>
            <person name="Jin H."/>
            <person name="Xiao X."/>
            <person name="Hu G."/>
            <person name="Bao F."/>
            <person name="Hu Y."/>
            <person name="Wan P."/>
            <person name="Li L."/>
            <person name="Deng X."/>
            <person name="Kuang T."/>
            <person name="Xiang C."/>
            <person name="Zhu J.K."/>
            <person name="Oliver M.J."/>
            <person name="He Y."/>
        </authorList>
    </citation>
    <scope>NUCLEOTIDE SEQUENCE [LARGE SCALE GENOMIC DNA]</scope>
    <source>
        <strain evidence="3">cv. XS01</strain>
    </source>
</reference>
<organism evidence="2 3">
    <name type="scientific">Dorcoceras hygrometricum</name>
    <dbReference type="NCBI Taxonomy" id="472368"/>
    <lineage>
        <taxon>Eukaryota</taxon>
        <taxon>Viridiplantae</taxon>
        <taxon>Streptophyta</taxon>
        <taxon>Embryophyta</taxon>
        <taxon>Tracheophyta</taxon>
        <taxon>Spermatophyta</taxon>
        <taxon>Magnoliopsida</taxon>
        <taxon>eudicotyledons</taxon>
        <taxon>Gunneridae</taxon>
        <taxon>Pentapetalae</taxon>
        <taxon>asterids</taxon>
        <taxon>lamiids</taxon>
        <taxon>Lamiales</taxon>
        <taxon>Gesneriaceae</taxon>
        <taxon>Didymocarpoideae</taxon>
        <taxon>Trichosporeae</taxon>
        <taxon>Loxocarpinae</taxon>
        <taxon>Dorcoceras</taxon>
    </lineage>
</organism>
<feature type="region of interest" description="Disordered" evidence="1">
    <location>
        <begin position="26"/>
        <end position="54"/>
    </location>
</feature>